<dbReference type="KEGG" id="amt:Amet_0287"/>
<keyword evidence="2" id="KW-0802">TPR repeat</keyword>
<dbReference type="SMART" id="SM00028">
    <property type="entry name" value="TPR"/>
    <property type="match status" value="3"/>
</dbReference>
<keyword evidence="5" id="KW-1185">Reference proteome</keyword>
<dbReference type="SUPFAM" id="SSF103642">
    <property type="entry name" value="Sec-C motif"/>
    <property type="match status" value="1"/>
</dbReference>
<dbReference type="SUPFAM" id="SSF48452">
    <property type="entry name" value="TPR-like"/>
    <property type="match status" value="1"/>
</dbReference>
<keyword evidence="4" id="KW-0346">Stress response</keyword>
<dbReference type="EMBL" id="CP000724">
    <property type="protein sequence ID" value="ABR46519.1"/>
    <property type="molecule type" value="Genomic_DNA"/>
</dbReference>
<dbReference type="SMART" id="SM00271">
    <property type="entry name" value="DnaJ"/>
    <property type="match status" value="1"/>
</dbReference>
<proteinExistence type="predicted"/>
<dbReference type="eggNOG" id="COG0484">
    <property type="taxonomic scope" value="Bacteria"/>
</dbReference>
<organism evidence="4 5">
    <name type="scientific">Alkaliphilus metalliredigens (strain QYMF)</name>
    <dbReference type="NCBI Taxonomy" id="293826"/>
    <lineage>
        <taxon>Bacteria</taxon>
        <taxon>Bacillati</taxon>
        <taxon>Bacillota</taxon>
        <taxon>Clostridia</taxon>
        <taxon>Peptostreptococcales</taxon>
        <taxon>Natronincolaceae</taxon>
        <taxon>Alkaliphilus</taxon>
    </lineage>
</organism>
<dbReference type="PANTHER" id="PTHR33747">
    <property type="entry name" value="UPF0225 PROTEIN SCO1677"/>
    <property type="match status" value="1"/>
</dbReference>
<dbReference type="SUPFAM" id="SSF46565">
    <property type="entry name" value="Chaperone J-domain"/>
    <property type="match status" value="1"/>
</dbReference>
<dbReference type="Gene3D" id="1.10.287.110">
    <property type="entry name" value="DnaJ domain"/>
    <property type="match status" value="1"/>
</dbReference>
<evidence type="ECO:0000256" key="2">
    <source>
        <dbReference type="PROSITE-ProRule" id="PRU00339"/>
    </source>
</evidence>
<dbReference type="PROSITE" id="PS00636">
    <property type="entry name" value="DNAJ_1"/>
    <property type="match status" value="1"/>
</dbReference>
<feature type="domain" description="J" evidence="3">
    <location>
        <begin position="3"/>
        <end position="62"/>
    </location>
</feature>
<keyword evidence="1" id="KW-0235">DNA replication</keyword>
<dbReference type="PROSITE" id="PS50005">
    <property type="entry name" value="TPR"/>
    <property type="match status" value="1"/>
</dbReference>
<dbReference type="InterPro" id="IPR036869">
    <property type="entry name" value="J_dom_sf"/>
</dbReference>
<dbReference type="eggNOG" id="COG0457">
    <property type="taxonomic scope" value="Bacteria"/>
</dbReference>
<dbReference type="PRINTS" id="PR00625">
    <property type="entry name" value="JDOMAIN"/>
</dbReference>
<evidence type="ECO:0000313" key="4">
    <source>
        <dbReference type="EMBL" id="ABR46519.1"/>
    </source>
</evidence>
<dbReference type="AlphaFoldDB" id="A6TK01"/>
<dbReference type="GO" id="GO:0006260">
    <property type="term" value="P:DNA replication"/>
    <property type="evidence" value="ECO:0007669"/>
    <property type="project" value="UniProtKB-KW"/>
</dbReference>
<evidence type="ECO:0000259" key="3">
    <source>
        <dbReference type="PROSITE" id="PS50076"/>
    </source>
</evidence>
<dbReference type="InterPro" id="IPR018253">
    <property type="entry name" value="DnaJ_domain_CS"/>
</dbReference>
<dbReference type="Proteomes" id="UP000001572">
    <property type="component" value="Chromosome"/>
</dbReference>
<gene>
    <name evidence="4" type="ordered locus">Amet_0287</name>
</gene>
<dbReference type="eggNOG" id="COG3012">
    <property type="taxonomic scope" value="Bacteria"/>
</dbReference>
<sequence>MKNYYETLNVDLKASPIEIKRGYFSLVRKYPSDRFPQEFMDIREAYEALSNEKTREEYDHMMEMSAWDREFFEKSRQLVQAGETKKAIKILEFILERQFDSSLVQGLLAEAYLCNGNSGKAIKILEKLVEEHPGNAGFKGHLAHAYIERGWHKKAIKAYEDALEIDEDNLSLWLGLSKAYAAGQWMSKAKSVLLRALEKGKDKDWDYITLYLTLIHIELAMGDLDEMKKSVKKLSKASLEKEESREHIGWILSQLSQLLLGNGFMEEAMVLLEEAEVLLPNNEEIQMVRKEVQSFFDLEKEFEKLMLDGLIEEDIRNLMELEVLPREMLGLEEDHRKDLVFMIEYRILEEIHLFRKSINRLKEKYPRIYEKKANFFEGAMDPKRRGKMARSYEKQGKRMHRIIQEMAMNFEQNYEDDDDEFLGYSEYQEPHVREEPKIGRNEPCPCGSGKKYKKCCGI</sequence>
<dbReference type="HOGENOM" id="CLU_577035_0_0_9"/>
<evidence type="ECO:0000313" key="5">
    <source>
        <dbReference type="Proteomes" id="UP000001572"/>
    </source>
</evidence>
<dbReference type="STRING" id="293826.Amet_0287"/>
<dbReference type="InterPro" id="IPR011990">
    <property type="entry name" value="TPR-like_helical_dom_sf"/>
</dbReference>
<accession>A6TK01</accession>
<dbReference type="InterPro" id="IPR004027">
    <property type="entry name" value="SEC_C_motif"/>
</dbReference>
<protein>
    <submittedName>
        <fullName evidence="4">Heat shock protein DnaJ domain protein</fullName>
    </submittedName>
</protein>
<dbReference type="Pfam" id="PF13181">
    <property type="entry name" value="TPR_8"/>
    <property type="match status" value="1"/>
</dbReference>
<dbReference type="Gene3D" id="1.25.40.10">
    <property type="entry name" value="Tetratricopeptide repeat domain"/>
    <property type="match status" value="1"/>
</dbReference>
<dbReference type="Gene3D" id="3.10.450.50">
    <property type="match status" value="1"/>
</dbReference>
<dbReference type="CDD" id="cd06257">
    <property type="entry name" value="DnaJ"/>
    <property type="match status" value="1"/>
</dbReference>
<dbReference type="PROSITE" id="PS50076">
    <property type="entry name" value="DNAJ_2"/>
    <property type="match status" value="1"/>
</dbReference>
<dbReference type="InterPro" id="IPR019734">
    <property type="entry name" value="TPR_rpt"/>
</dbReference>
<dbReference type="InterPro" id="IPR001623">
    <property type="entry name" value="DnaJ_domain"/>
</dbReference>
<name>A6TK01_ALKMQ</name>
<evidence type="ECO:0000256" key="1">
    <source>
        <dbReference type="ARBA" id="ARBA00022705"/>
    </source>
</evidence>
<feature type="repeat" description="TPR" evidence="2">
    <location>
        <begin position="136"/>
        <end position="169"/>
    </location>
</feature>
<dbReference type="PANTHER" id="PTHR33747:SF1">
    <property type="entry name" value="ADENYLATE CYCLASE-ASSOCIATED CAP C-TERMINAL DOMAIN-CONTAINING PROTEIN"/>
    <property type="match status" value="1"/>
</dbReference>
<dbReference type="Pfam" id="PF02810">
    <property type="entry name" value="SEC-C"/>
    <property type="match status" value="1"/>
</dbReference>
<reference evidence="5" key="1">
    <citation type="journal article" date="2016" name="Genome Announc.">
        <title>Complete genome sequence of Alkaliphilus metalliredigens strain QYMF, an alkaliphilic and metal-reducing bacterium isolated from borax-contaminated leachate ponds.</title>
        <authorList>
            <person name="Hwang C."/>
            <person name="Copeland A."/>
            <person name="Lucas S."/>
            <person name="Lapidus A."/>
            <person name="Barry K."/>
            <person name="Detter J.C."/>
            <person name="Glavina Del Rio T."/>
            <person name="Hammon N."/>
            <person name="Israni S."/>
            <person name="Dalin E."/>
            <person name="Tice H."/>
            <person name="Pitluck S."/>
            <person name="Chertkov O."/>
            <person name="Brettin T."/>
            <person name="Bruce D."/>
            <person name="Han C."/>
            <person name="Schmutz J."/>
            <person name="Larimer F."/>
            <person name="Land M.L."/>
            <person name="Hauser L."/>
            <person name="Kyrpides N."/>
            <person name="Mikhailova N."/>
            <person name="Ye Q."/>
            <person name="Zhou J."/>
            <person name="Richardson P."/>
            <person name="Fields M.W."/>
        </authorList>
    </citation>
    <scope>NUCLEOTIDE SEQUENCE [LARGE SCALE GENOMIC DNA]</scope>
    <source>
        <strain evidence="5">QYMF</strain>
    </source>
</reference>
<dbReference type="Pfam" id="PF00226">
    <property type="entry name" value="DnaJ"/>
    <property type="match status" value="1"/>
</dbReference>
<dbReference type="RefSeq" id="WP_011971428.1">
    <property type="nucleotide sequence ID" value="NC_009633.1"/>
</dbReference>